<protein>
    <recommendedName>
        <fullName evidence="3">GH16 domain-containing protein</fullName>
    </recommendedName>
</protein>
<dbReference type="AlphaFoldDB" id="W4LL58"/>
<dbReference type="HOGENOM" id="CLU_999970_0_0_7"/>
<evidence type="ECO:0000313" key="2">
    <source>
        <dbReference type="Proteomes" id="UP000019140"/>
    </source>
</evidence>
<organism evidence="1 2">
    <name type="scientific">Candidatus Entotheonella gemina</name>
    <dbReference type="NCBI Taxonomy" id="1429439"/>
    <lineage>
        <taxon>Bacteria</taxon>
        <taxon>Pseudomonadati</taxon>
        <taxon>Nitrospinota/Tectimicrobiota group</taxon>
        <taxon>Candidatus Tectimicrobiota</taxon>
        <taxon>Candidatus Entotheonellia</taxon>
        <taxon>Candidatus Entotheonellales</taxon>
        <taxon>Candidatus Entotheonellaceae</taxon>
        <taxon>Candidatus Entotheonella</taxon>
    </lineage>
</organism>
<accession>W4LL58</accession>
<name>W4LL58_9BACT</name>
<dbReference type="Proteomes" id="UP000019140">
    <property type="component" value="Unassembled WGS sequence"/>
</dbReference>
<proteinExistence type="predicted"/>
<keyword evidence="2" id="KW-1185">Reference proteome</keyword>
<sequence>MKRNYLKYYIFVLIIQFYAIPCLYAQQWQLVYEENFNNFSVRDPNWLFEGTGRLNVRDVSRNPYLRITTEAGPVDKATVFWYRKPFRGDVRYRFRARAANRTSALFFFNANPTQDDSILDWVRPDALYKRYAGDRRLATYTLAILRSTRSFCKLRHIGGDAYRALSELSYEDFQTETILQTYDSPFLHKPDRWFDFDVRVVEDGITVRIDGKTEVSIVDTGNTGSAAYGWTPLTDGGWFAFRNSRPGYMDVDDIRVYEAKPASRPKPPGQLSIEAIRP</sequence>
<gene>
    <name evidence="1" type="ORF">ETSY2_42180</name>
</gene>
<evidence type="ECO:0008006" key="3">
    <source>
        <dbReference type="Google" id="ProtNLM"/>
    </source>
</evidence>
<dbReference type="EMBL" id="AZHX01001909">
    <property type="protein sequence ID" value="ETW98803.1"/>
    <property type="molecule type" value="Genomic_DNA"/>
</dbReference>
<dbReference type="Gene3D" id="2.60.120.200">
    <property type="match status" value="1"/>
</dbReference>
<reference evidence="1 2" key="1">
    <citation type="journal article" date="2014" name="Nature">
        <title>An environmental bacterial taxon with a large and distinct metabolic repertoire.</title>
        <authorList>
            <person name="Wilson M.C."/>
            <person name="Mori T."/>
            <person name="Ruckert C."/>
            <person name="Uria A.R."/>
            <person name="Helf M.J."/>
            <person name="Takada K."/>
            <person name="Gernert C."/>
            <person name="Steffens U.A."/>
            <person name="Heycke N."/>
            <person name="Schmitt S."/>
            <person name="Rinke C."/>
            <person name="Helfrich E.J."/>
            <person name="Brachmann A.O."/>
            <person name="Gurgui C."/>
            <person name="Wakimoto T."/>
            <person name="Kracht M."/>
            <person name="Crusemann M."/>
            <person name="Hentschel U."/>
            <person name="Abe I."/>
            <person name="Matsunaga S."/>
            <person name="Kalinowski J."/>
            <person name="Takeyama H."/>
            <person name="Piel J."/>
        </authorList>
    </citation>
    <scope>NUCLEOTIDE SEQUENCE [LARGE SCALE GENOMIC DNA]</scope>
    <source>
        <strain evidence="2">TSY2</strain>
    </source>
</reference>
<evidence type="ECO:0000313" key="1">
    <source>
        <dbReference type="EMBL" id="ETW98803.1"/>
    </source>
</evidence>
<comment type="caution">
    <text evidence="1">The sequence shown here is derived from an EMBL/GenBank/DDBJ whole genome shotgun (WGS) entry which is preliminary data.</text>
</comment>